<keyword evidence="3" id="KW-1185">Reference proteome</keyword>
<dbReference type="Proteomes" id="UP000006753">
    <property type="component" value="Unassembled WGS sequence"/>
</dbReference>
<proteinExistence type="predicted"/>
<evidence type="ECO:0000256" key="1">
    <source>
        <dbReference type="SAM" id="Coils"/>
    </source>
</evidence>
<organism evidence="2 3">
    <name type="scientific">Marssonina brunnea f. sp. multigermtubi (strain MB_m1)</name>
    <name type="common">Marssonina leaf spot fungus</name>
    <dbReference type="NCBI Taxonomy" id="1072389"/>
    <lineage>
        <taxon>Eukaryota</taxon>
        <taxon>Fungi</taxon>
        <taxon>Dikarya</taxon>
        <taxon>Ascomycota</taxon>
        <taxon>Pezizomycotina</taxon>
        <taxon>Leotiomycetes</taxon>
        <taxon>Helotiales</taxon>
        <taxon>Drepanopezizaceae</taxon>
        <taxon>Drepanopeziza</taxon>
    </lineage>
</organism>
<dbReference type="KEGG" id="mbe:MBM_09288"/>
<evidence type="ECO:0000313" key="3">
    <source>
        <dbReference type="Proteomes" id="UP000006753"/>
    </source>
</evidence>
<accession>K1WJX7</accession>
<dbReference type="AlphaFoldDB" id="K1WJX7"/>
<gene>
    <name evidence="2" type="ORF">MBM_09288</name>
</gene>
<name>K1WJX7_MARBU</name>
<sequence>MSRQYSASTAPIDYATLLQSFTQQNQAVLDALKQSEACRMENEQLKADLKQMQLAYAKERWACLAQDFAADLKVFTIHQNMELEVEELKRMHRELARCLCDIDDFDEVLKKLMEDAELHNQWICMHRVKLLSSEVWRCTEECEGRNCLLLRYASADKEAVPLLQLIWKDTEGHHLTSWTSHKDFEGEDHPYEEHHKLEDITSWRTLPAGGHYQLEDVISWRITGL</sequence>
<dbReference type="InParanoid" id="K1WJX7"/>
<dbReference type="OrthoDB" id="10309179at2759"/>
<reference evidence="2 3" key="1">
    <citation type="journal article" date="2012" name="BMC Genomics">
        <title>Sequencing the genome of Marssonina brunnea reveals fungus-poplar co-evolution.</title>
        <authorList>
            <person name="Zhu S."/>
            <person name="Cao Y.-Z."/>
            <person name="Jiang C."/>
            <person name="Tan B.-Y."/>
            <person name="Wang Z."/>
            <person name="Feng S."/>
            <person name="Zhang L."/>
            <person name="Su X.-H."/>
            <person name="Brejova B."/>
            <person name="Vinar T."/>
            <person name="Xu M."/>
            <person name="Wang M.-X."/>
            <person name="Zhang S.-G."/>
            <person name="Huang M.-R."/>
            <person name="Wu R."/>
            <person name="Zhou Y."/>
        </authorList>
    </citation>
    <scope>NUCLEOTIDE SEQUENCE [LARGE SCALE GENOMIC DNA]</scope>
    <source>
        <strain evidence="2 3">MB_m1</strain>
    </source>
</reference>
<feature type="coiled-coil region" evidence="1">
    <location>
        <begin position="35"/>
        <end position="98"/>
    </location>
</feature>
<evidence type="ECO:0000313" key="2">
    <source>
        <dbReference type="EMBL" id="EKD12532.1"/>
    </source>
</evidence>
<keyword evidence="1" id="KW-0175">Coiled coil</keyword>
<dbReference type="EMBL" id="JH921456">
    <property type="protein sequence ID" value="EKD12532.1"/>
    <property type="molecule type" value="Genomic_DNA"/>
</dbReference>
<dbReference type="HOGENOM" id="CLU_1230167_0_0_1"/>
<protein>
    <submittedName>
        <fullName evidence="2">Uncharacterized protein</fullName>
    </submittedName>
</protein>